<dbReference type="Proteomes" id="UP000694460">
    <property type="component" value="Unassembled WGS sequence"/>
</dbReference>
<protein>
    <submittedName>
        <fullName evidence="2">Uncharacterized protein</fullName>
    </submittedName>
</protein>
<proteinExistence type="predicted"/>
<sequence>MSPYNDLSAKLADLAEQVNGHIDAVNVPFPGKGATVDAANAERAAMAQHLGRLAEWLQTASGTASTQVSYDKGLESAPSPEEILARRQACFESGNAPEVVDALKDAMREKKAAQEHHDDDTSGTEWGDQPAAPKCTPTKATIGGDPNAPSNSGGTLAGEGGEDDATEGGEESGDRSDDGSHTAAPSASSGSGSSDTPTTTPSAAPVSDSAVSTETSSDTMASASTGTGTGTLSGATQPQPTPGGQPITGTNMPPNAGYGPTGGAAGQLGQQPQQARGGQQPSKRGDDDKPAPPTGSDAVAPVVGAVGATGSPTAPHAPTNAPSTAPTSNAGAQGGTPQPGGATANTGAANNGAGAGGAGGGPMGGARPMGSGNTVTPPVVHRAETPEEYAAREAELDRLLAELDTDKAGTKS</sequence>
<feature type="compositionally biased region" description="Acidic residues" evidence="1">
    <location>
        <begin position="160"/>
        <end position="171"/>
    </location>
</feature>
<keyword evidence="3" id="KW-1185">Reference proteome</keyword>
<feature type="compositionally biased region" description="Gly residues" evidence="1">
    <location>
        <begin position="353"/>
        <end position="364"/>
    </location>
</feature>
<comment type="caution">
    <text evidence="2">The sequence shown here is derived from an EMBL/GenBank/DDBJ whole genome shotgun (WGS) entry which is preliminary data.</text>
</comment>
<dbReference type="EMBL" id="JAGIOP010000002">
    <property type="protein sequence ID" value="MBP2452491.1"/>
    <property type="molecule type" value="Genomic_DNA"/>
</dbReference>
<feature type="region of interest" description="Disordered" evidence="1">
    <location>
        <begin position="107"/>
        <end position="386"/>
    </location>
</feature>
<feature type="compositionally biased region" description="Low complexity" evidence="1">
    <location>
        <begin position="182"/>
        <end position="258"/>
    </location>
</feature>
<dbReference type="RefSeq" id="WP_209916646.1">
    <property type="nucleotide sequence ID" value="NZ_JAGIOP010000002.1"/>
</dbReference>
<name>A0ABS4ZTI4_9MYCO</name>
<evidence type="ECO:0000256" key="1">
    <source>
        <dbReference type="SAM" id="MobiDB-lite"/>
    </source>
</evidence>
<organism evidence="2 3">
    <name type="scientific">Mycolicibacterium lutetiense</name>
    <dbReference type="NCBI Taxonomy" id="1641992"/>
    <lineage>
        <taxon>Bacteria</taxon>
        <taxon>Bacillati</taxon>
        <taxon>Actinomycetota</taxon>
        <taxon>Actinomycetes</taxon>
        <taxon>Mycobacteriales</taxon>
        <taxon>Mycobacteriaceae</taxon>
        <taxon>Mycolicibacterium</taxon>
    </lineage>
</organism>
<feature type="compositionally biased region" description="Polar residues" evidence="1">
    <location>
        <begin position="320"/>
        <end position="329"/>
    </location>
</feature>
<feature type="compositionally biased region" description="Low complexity" evidence="1">
    <location>
        <begin position="267"/>
        <end position="281"/>
    </location>
</feature>
<feature type="compositionally biased region" description="Low complexity" evidence="1">
    <location>
        <begin position="295"/>
        <end position="314"/>
    </location>
</feature>
<evidence type="ECO:0000313" key="2">
    <source>
        <dbReference type="EMBL" id="MBP2452491.1"/>
    </source>
</evidence>
<feature type="compositionally biased region" description="Low complexity" evidence="1">
    <location>
        <begin position="339"/>
        <end position="352"/>
    </location>
</feature>
<gene>
    <name evidence="2" type="ORF">JOF57_002404</name>
</gene>
<evidence type="ECO:0000313" key="3">
    <source>
        <dbReference type="Proteomes" id="UP000694460"/>
    </source>
</evidence>
<feature type="compositionally biased region" description="Basic and acidic residues" evidence="1">
    <location>
        <begin position="107"/>
        <end position="120"/>
    </location>
</feature>
<reference evidence="2 3" key="1">
    <citation type="submission" date="2021-03" db="EMBL/GenBank/DDBJ databases">
        <title>Sequencing the genomes of 1000 actinobacteria strains.</title>
        <authorList>
            <person name="Klenk H.-P."/>
        </authorList>
    </citation>
    <scope>NUCLEOTIDE SEQUENCE [LARGE SCALE GENOMIC DNA]</scope>
    <source>
        <strain evidence="2 3">DSM 46713</strain>
    </source>
</reference>
<accession>A0ABS4ZTI4</accession>